<reference evidence="2" key="1">
    <citation type="submission" date="2023-08" db="EMBL/GenBank/DDBJ databases">
        <title>Black Yeasts Isolated from many extreme environments.</title>
        <authorList>
            <person name="Coleine C."/>
            <person name="Stajich J.E."/>
            <person name="Selbmann L."/>
        </authorList>
    </citation>
    <scope>NUCLEOTIDE SEQUENCE</scope>
    <source>
        <strain evidence="2">CCFEE 5810</strain>
    </source>
</reference>
<dbReference type="AlphaFoldDB" id="A0AAN7WAD1"/>
<dbReference type="Proteomes" id="UP001310594">
    <property type="component" value="Unassembled WGS sequence"/>
</dbReference>
<evidence type="ECO:0000313" key="3">
    <source>
        <dbReference type="Proteomes" id="UP001310594"/>
    </source>
</evidence>
<dbReference type="PANTHER" id="PTHR35910">
    <property type="entry name" value="2EXR DOMAIN-CONTAINING PROTEIN"/>
    <property type="match status" value="1"/>
</dbReference>
<gene>
    <name evidence="2" type="ORF">LTR97_007266</name>
</gene>
<comment type="caution">
    <text evidence="2">The sequence shown here is derived from an EMBL/GenBank/DDBJ whole genome shotgun (WGS) entry which is preliminary data.</text>
</comment>
<protein>
    <recommendedName>
        <fullName evidence="1">2EXR domain-containing protein</fullName>
    </recommendedName>
</protein>
<dbReference type="InterPro" id="IPR045518">
    <property type="entry name" value="2EXR"/>
</dbReference>
<dbReference type="PANTHER" id="PTHR35910:SF1">
    <property type="entry name" value="2EXR DOMAIN-CONTAINING PROTEIN"/>
    <property type="match status" value="1"/>
</dbReference>
<accession>A0AAN7WAD1</accession>
<proteinExistence type="predicted"/>
<evidence type="ECO:0000313" key="2">
    <source>
        <dbReference type="EMBL" id="KAK5698305.1"/>
    </source>
</evidence>
<dbReference type="EMBL" id="JAVRQU010000010">
    <property type="protein sequence ID" value="KAK5698305.1"/>
    <property type="molecule type" value="Genomic_DNA"/>
</dbReference>
<name>A0AAN7WAD1_9PEZI</name>
<evidence type="ECO:0000259" key="1">
    <source>
        <dbReference type="Pfam" id="PF20150"/>
    </source>
</evidence>
<organism evidence="2 3">
    <name type="scientific">Elasticomyces elasticus</name>
    <dbReference type="NCBI Taxonomy" id="574655"/>
    <lineage>
        <taxon>Eukaryota</taxon>
        <taxon>Fungi</taxon>
        <taxon>Dikarya</taxon>
        <taxon>Ascomycota</taxon>
        <taxon>Pezizomycotina</taxon>
        <taxon>Dothideomycetes</taxon>
        <taxon>Dothideomycetidae</taxon>
        <taxon>Mycosphaerellales</taxon>
        <taxon>Teratosphaeriaceae</taxon>
        <taxon>Elasticomyces</taxon>
    </lineage>
</organism>
<dbReference type="Pfam" id="PF20150">
    <property type="entry name" value="2EXR"/>
    <property type="match status" value="1"/>
</dbReference>
<feature type="domain" description="2EXR" evidence="1">
    <location>
        <begin position="6"/>
        <end position="121"/>
    </location>
</feature>
<sequence length="357" mass="40436">MLEQVFHCFPQLPLELREAIWRCCLPYRTREVDFPLAEAFFMEAEADDPSHYPIPCDLYETARANGRPPLITRVCYEARKVAQETGSLPPVTLSDTYVRAFVWRTGCMNHHAWRDPARDTVHLHHQDCVDIVMGISSTGSPVEHLARNICHTEVAQDHHRSTGGGSLMAVYLDSSFDFVEGHSYEESVTLASGEVELPLSPDVLRDRDVLKRFPSWLVVMRIIIVHQNVEAAAATGMFGLLCDSWVQIIDVAEDEKITIYYDLAASCEAKQEVTVGQDFRRESASSWAKRLGNLVSSTYRDNALVQTMRPAIMFRLCRRACNHLPERSKRSMPTILCGGKAVQVNRPARKWTAELMQ</sequence>